<dbReference type="PANTHER" id="PTHR46539">
    <property type="entry name" value="E3 UBIQUITIN-PROTEIN LIGASE ATL42"/>
    <property type="match status" value="1"/>
</dbReference>
<evidence type="ECO:0000256" key="6">
    <source>
        <dbReference type="ARBA" id="ARBA00022989"/>
    </source>
</evidence>
<dbReference type="SMART" id="SM00184">
    <property type="entry name" value="RING"/>
    <property type="match status" value="1"/>
</dbReference>
<evidence type="ECO:0000256" key="1">
    <source>
        <dbReference type="ARBA" id="ARBA00004370"/>
    </source>
</evidence>
<dbReference type="GO" id="GO:0016020">
    <property type="term" value="C:membrane"/>
    <property type="evidence" value="ECO:0007669"/>
    <property type="project" value="UniProtKB-SubCell"/>
</dbReference>
<proteinExistence type="predicted"/>
<evidence type="ECO:0000256" key="8">
    <source>
        <dbReference type="PROSITE-ProRule" id="PRU00175"/>
    </source>
</evidence>
<gene>
    <name evidence="12" type="ORF">PSON_ATCC_30995.1.T0100213</name>
</gene>
<dbReference type="AlphaFoldDB" id="A0A8S1KMR3"/>
<dbReference type="GO" id="GO:0008270">
    <property type="term" value="F:zinc ion binding"/>
    <property type="evidence" value="ECO:0007669"/>
    <property type="project" value="UniProtKB-KW"/>
</dbReference>
<organism evidence="12 13">
    <name type="scientific">Paramecium sonneborni</name>
    <dbReference type="NCBI Taxonomy" id="65129"/>
    <lineage>
        <taxon>Eukaryota</taxon>
        <taxon>Sar</taxon>
        <taxon>Alveolata</taxon>
        <taxon>Ciliophora</taxon>
        <taxon>Intramacronucleata</taxon>
        <taxon>Oligohymenophorea</taxon>
        <taxon>Peniculida</taxon>
        <taxon>Parameciidae</taxon>
        <taxon>Paramecium</taxon>
    </lineage>
</organism>
<keyword evidence="10" id="KW-0732">Signal</keyword>
<evidence type="ECO:0000256" key="4">
    <source>
        <dbReference type="ARBA" id="ARBA00022771"/>
    </source>
</evidence>
<protein>
    <recommendedName>
        <fullName evidence="11">RING-type domain-containing protein</fullName>
    </recommendedName>
</protein>
<keyword evidence="4 8" id="KW-0863">Zinc-finger</keyword>
<dbReference type="PROSITE" id="PS50089">
    <property type="entry name" value="ZF_RING_2"/>
    <property type="match status" value="1"/>
</dbReference>
<comment type="caution">
    <text evidence="12">The sequence shown here is derived from an EMBL/GenBank/DDBJ whole genome shotgun (WGS) entry which is preliminary data.</text>
</comment>
<feature type="domain" description="RING-type" evidence="11">
    <location>
        <begin position="385"/>
        <end position="425"/>
    </location>
</feature>
<keyword evidence="3" id="KW-0479">Metal-binding</keyword>
<keyword evidence="7 9" id="KW-0472">Membrane</keyword>
<keyword evidence="5" id="KW-0862">Zinc</keyword>
<sequence length="476" mass="56082">MFKYLVSLFSLSIGLQIINVDPYFMDEGEFIELENSDYLIQQTINNATFFLTLSSYDIPFNIFFEIFFSYPEDGDVNFLTTIGKNQLTTLDKNTIVTTYADFNGFYLKKNYHNIVIPANSFISGDKFYITNLIRNDRRTYQYTLKIKKISQKPCPQNCSSESGICMDGVCQCNNNFIDLDCSKEAIELKLDQKIDNINILGTQNFYFQQEAQLDQVEFKMGLTEIFQQPQTLVSLYYLFENFQIGVPFKLYQNYSLTQQENTISIKFNVSLLNYNSNLQRFHRLLIKIISEDKQQFFFEVSQKSTSTSDDETNKIVIYVVVSLSSFLLIVIFFYVFYKCKCRVRYLQIAPVELQEENSFYTFEFLKKYMRKFKKEKGLYEGNFECSICLEGEGKQELRLTPCCHMFHVQCFQIWLNKHSTCPNCRKQMNQKIIMQAQKDKIQEPIQSQYIRIDQVGQELQQNANYHQPLNDGNIEY</sequence>
<keyword evidence="6 9" id="KW-1133">Transmembrane helix</keyword>
<evidence type="ECO:0000259" key="11">
    <source>
        <dbReference type="PROSITE" id="PS50089"/>
    </source>
</evidence>
<keyword evidence="2 9" id="KW-0812">Transmembrane</keyword>
<dbReference type="InterPro" id="IPR001841">
    <property type="entry name" value="Znf_RING"/>
</dbReference>
<dbReference type="CDD" id="cd16454">
    <property type="entry name" value="RING-H2_PA-TM-RING"/>
    <property type="match status" value="1"/>
</dbReference>
<evidence type="ECO:0000256" key="5">
    <source>
        <dbReference type="ARBA" id="ARBA00022833"/>
    </source>
</evidence>
<name>A0A8S1KMR3_9CILI</name>
<evidence type="ECO:0000256" key="3">
    <source>
        <dbReference type="ARBA" id="ARBA00022723"/>
    </source>
</evidence>
<dbReference type="EMBL" id="CAJJDN010000010">
    <property type="protein sequence ID" value="CAD8056389.1"/>
    <property type="molecule type" value="Genomic_DNA"/>
</dbReference>
<evidence type="ECO:0000256" key="7">
    <source>
        <dbReference type="ARBA" id="ARBA00023136"/>
    </source>
</evidence>
<evidence type="ECO:0000256" key="9">
    <source>
        <dbReference type="SAM" id="Phobius"/>
    </source>
</evidence>
<evidence type="ECO:0000256" key="10">
    <source>
        <dbReference type="SAM" id="SignalP"/>
    </source>
</evidence>
<dbReference type="Proteomes" id="UP000692954">
    <property type="component" value="Unassembled WGS sequence"/>
</dbReference>
<dbReference type="Pfam" id="PF13639">
    <property type="entry name" value="zf-RING_2"/>
    <property type="match status" value="1"/>
</dbReference>
<dbReference type="OrthoDB" id="378752at2759"/>
<evidence type="ECO:0000256" key="2">
    <source>
        <dbReference type="ARBA" id="ARBA00022692"/>
    </source>
</evidence>
<comment type="subcellular location">
    <subcellularLocation>
        <location evidence="1">Membrane</location>
    </subcellularLocation>
</comment>
<feature type="chain" id="PRO_5035835383" description="RING-type domain-containing protein" evidence="10">
    <location>
        <begin position="17"/>
        <end position="476"/>
    </location>
</feature>
<feature type="signal peptide" evidence="10">
    <location>
        <begin position="1"/>
        <end position="16"/>
    </location>
</feature>
<accession>A0A8S1KMR3</accession>
<feature type="transmembrane region" description="Helical" evidence="9">
    <location>
        <begin position="315"/>
        <end position="337"/>
    </location>
</feature>
<evidence type="ECO:0000313" key="13">
    <source>
        <dbReference type="Proteomes" id="UP000692954"/>
    </source>
</evidence>
<keyword evidence="13" id="KW-1185">Reference proteome</keyword>
<reference evidence="12" key="1">
    <citation type="submission" date="2021-01" db="EMBL/GenBank/DDBJ databases">
        <authorList>
            <consortium name="Genoscope - CEA"/>
            <person name="William W."/>
        </authorList>
    </citation>
    <scope>NUCLEOTIDE SEQUENCE</scope>
</reference>
<dbReference type="PANTHER" id="PTHR46539:SF1">
    <property type="entry name" value="E3 UBIQUITIN-PROTEIN LIGASE ATL42"/>
    <property type="match status" value="1"/>
</dbReference>
<evidence type="ECO:0000313" key="12">
    <source>
        <dbReference type="EMBL" id="CAD8056389.1"/>
    </source>
</evidence>